<gene>
    <name evidence="8" type="ORF">Dsin_010256</name>
</gene>
<keyword evidence="7" id="KW-1133">Transmembrane helix</keyword>
<evidence type="ECO:0000256" key="3">
    <source>
        <dbReference type="ARBA" id="ARBA00022723"/>
    </source>
</evidence>
<keyword evidence="2" id="KW-0349">Heme</keyword>
<evidence type="ECO:0000256" key="2">
    <source>
        <dbReference type="ARBA" id="ARBA00022617"/>
    </source>
</evidence>
<dbReference type="EMBL" id="JANJYJ010000003">
    <property type="protein sequence ID" value="KAK3223231.1"/>
    <property type="molecule type" value="Genomic_DNA"/>
</dbReference>
<evidence type="ECO:0000256" key="1">
    <source>
        <dbReference type="ARBA" id="ARBA00010617"/>
    </source>
</evidence>
<keyword evidence="5" id="KW-0408">Iron</keyword>
<dbReference type="SUPFAM" id="SSF48264">
    <property type="entry name" value="Cytochrome P450"/>
    <property type="match status" value="1"/>
</dbReference>
<keyword evidence="7" id="KW-0812">Transmembrane</keyword>
<evidence type="ECO:0000313" key="8">
    <source>
        <dbReference type="EMBL" id="KAK3223231.1"/>
    </source>
</evidence>
<sequence>MDMLKSIRTSEVETAIRELYKIWKTKGRATDSGITVDIKGRLGDLTLQYCLRMVVRKRYFGASADCEEGEARSCWKVMRDFVFLFGVFVLSDSIPFLWWLDFNGYKKARKQTAKELDTLIGSWLEEHKKKRLSSGEKKKEQDFMDAEQDFMDAMLNILEEANISGYDADTINKASCLNLILGGDAIKSHVDNGSSVSSSQQS</sequence>
<dbReference type="GO" id="GO:0004497">
    <property type="term" value="F:monooxygenase activity"/>
    <property type="evidence" value="ECO:0007669"/>
    <property type="project" value="UniProtKB-KW"/>
</dbReference>
<dbReference type="GO" id="GO:0005506">
    <property type="term" value="F:iron ion binding"/>
    <property type="evidence" value="ECO:0007669"/>
    <property type="project" value="InterPro"/>
</dbReference>
<feature type="transmembrane region" description="Helical" evidence="7">
    <location>
        <begin position="81"/>
        <end position="100"/>
    </location>
</feature>
<keyword evidence="9" id="KW-1185">Reference proteome</keyword>
<evidence type="ECO:0000313" key="9">
    <source>
        <dbReference type="Proteomes" id="UP001281410"/>
    </source>
</evidence>
<comment type="caution">
    <text evidence="8">The sequence shown here is derived from an EMBL/GenBank/DDBJ whole genome shotgun (WGS) entry which is preliminary data.</text>
</comment>
<keyword evidence="7" id="KW-0472">Membrane</keyword>
<dbReference type="Proteomes" id="UP001281410">
    <property type="component" value="Unassembled WGS sequence"/>
</dbReference>
<evidence type="ECO:0000256" key="6">
    <source>
        <dbReference type="ARBA" id="ARBA00023033"/>
    </source>
</evidence>
<evidence type="ECO:0000256" key="4">
    <source>
        <dbReference type="ARBA" id="ARBA00023002"/>
    </source>
</evidence>
<dbReference type="PANTHER" id="PTHR47947:SF29">
    <property type="entry name" value="CYTOCHROME P450 CYP82D47-LIKE"/>
    <property type="match status" value="1"/>
</dbReference>
<dbReference type="Gene3D" id="1.10.630.10">
    <property type="entry name" value="Cytochrome P450"/>
    <property type="match status" value="1"/>
</dbReference>
<keyword evidence="4" id="KW-0560">Oxidoreductase</keyword>
<comment type="similarity">
    <text evidence="1">Belongs to the cytochrome P450 family.</text>
</comment>
<evidence type="ECO:0008006" key="10">
    <source>
        <dbReference type="Google" id="ProtNLM"/>
    </source>
</evidence>
<keyword evidence="6" id="KW-0503">Monooxygenase</keyword>
<dbReference type="PANTHER" id="PTHR47947">
    <property type="entry name" value="CYTOCHROME P450 82C3-RELATED"/>
    <property type="match status" value="1"/>
</dbReference>
<accession>A0AAE0AS61</accession>
<name>A0AAE0AS61_9ROSI</name>
<dbReference type="AlphaFoldDB" id="A0AAE0AS61"/>
<dbReference type="InterPro" id="IPR036396">
    <property type="entry name" value="Cyt_P450_sf"/>
</dbReference>
<organism evidence="8 9">
    <name type="scientific">Dipteronia sinensis</name>
    <dbReference type="NCBI Taxonomy" id="43782"/>
    <lineage>
        <taxon>Eukaryota</taxon>
        <taxon>Viridiplantae</taxon>
        <taxon>Streptophyta</taxon>
        <taxon>Embryophyta</taxon>
        <taxon>Tracheophyta</taxon>
        <taxon>Spermatophyta</taxon>
        <taxon>Magnoliopsida</taxon>
        <taxon>eudicotyledons</taxon>
        <taxon>Gunneridae</taxon>
        <taxon>Pentapetalae</taxon>
        <taxon>rosids</taxon>
        <taxon>malvids</taxon>
        <taxon>Sapindales</taxon>
        <taxon>Sapindaceae</taxon>
        <taxon>Hippocastanoideae</taxon>
        <taxon>Acereae</taxon>
        <taxon>Dipteronia</taxon>
    </lineage>
</organism>
<reference evidence="8" key="1">
    <citation type="journal article" date="2023" name="Plant J.">
        <title>Genome sequences and population genomics provide insights into the demographic history, inbreeding, and mutation load of two 'living fossil' tree species of Dipteronia.</title>
        <authorList>
            <person name="Feng Y."/>
            <person name="Comes H.P."/>
            <person name="Chen J."/>
            <person name="Zhu S."/>
            <person name="Lu R."/>
            <person name="Zhang X."/>
            <person name="Li P."/>
            <person name="Qiu J."/>
            <person name="Olsen K.M."/>
            <person name="Qiu Y."/>
        </authorList>
    </citation>
    <scope>NUCLEOTIDE SEQUENCE</scope>
    <source>
        <strain evidence="8">NBL</strain>
    </source>
</reference>
<protein>
    <recommendedName>
        <fullName evidence="10">Cytochrome P450 CYP82D47-like</fullName>
    </recommendedName>
</protein>
<dbReference type="InterPro" id="IPR050651">
    <property type="entry name" value="Plant_Cytochrome_P450_Monoox"/>
</dbReference>
<keyword evidence="3" id="KW-0479">Metal-binding</keyword>
<dbReference type="GO" id="GO:0016705">
    <property type="term" value="F:oxidoreductase activity, acting on paired donors, with incorporation or reduction of molecular oxygen"/>
    <property type="evidence" value="ECO:0007669"/>
    <property type="project" value="InterPro"/>
</dbReference>
<evidence type="ECO:0000256" key="7">
    <source>
        <dbReference type="SAM" id="Phobius"/>
    </source>
</evidence>
<proteinExistence type="inferred from homology"/>
<dbReference type="GO" id="GO:0020037">
    <property type="term" value="F:heme binding"/>
    <property type="evidence" value="ECO:0007669"/>
    <property type="project" value="InterPro"/>
</dbReference>
<evidence type="ECO:0000256" key="5">
    <source>
        <dbReference type="ARBA" id="ARBA00023004"/>
    </source>
</evidence>